<dbReference type="SUPFAM" id="SSF53822">
    <property type="entry name" value="Periplasmic binding protein-like I"/>
    <property type="match status" value="1"/>
</dbReference>
<dbReference type="InterPro" id="IPR010982">
    <property type="entry name" value="Lambda_DNA-bd_dom_sf"/>
</dbReference>
<proteinExistence type="predicted"/>
<evidence type="ECO:0000259" key="4">
    <source>
        <dbReference type="PROSITE" id="PS50932"/>
    </source>
</evidence>
<keyword evidence="6" id="KW-1185">Reference proteome</keyword>
<dbReference type="InterPro" id="IPR001761">
    <property type="entry name" value="Peripla_BP/Lac1_sug-bd_dom"/>
</dbReference>
<dbReference type="PROSITE" id="PS50932">
    <property type="entry name" value="HTH_LACI_2"/>
    <property type="match status" value="1"/>
</dbReference>
<evidence type="ECO:0000256" key="1">
    <source>
        <dbReference type="ARBA" id="ARBA00023015"/>
    </source>
</evidence>
<accession>A0A975IEF0</accession>
<dbReference type="CDD" id="cd01392">
    <property type="entry name" value="HTH_LacI"/>
    <property type="match status" value="1"/>
</dbReference>
<dbReference type="AlphaFoldDB" id="A0A975IEF0"/>
<feature type="domain" description="HTH lacI-type" evidence="4">
    <location>
        <begin position="5"/>
        <end position="56"/>
    </location>
</feature>
<name>A0A975IEF0_9SPIR</name>
<dbReference type="Gene3D" id="3.40.50.2300">
    <property type="match status" value="2"/>
</dbReference>
<gene>
    <name evidence="5" type="ORF">HRQ91_01395</name>
</gene>
<dbReference type="Proteomes" id="UP000671908">
    <property type="component" value="Chromosome"/>
</dbReference>
<evidence type="ECO:0000313" key="5">
    <source>
        <dbReference type="EMBL" id="QTQ13214.1"/>
    </source>
</evidence>
<dbReference type="CDD" id="cd06267">
    <property type="entry name" value="PBP1_LacI_sugar_binding-like"/>
    <property type="match status" value="1"/>
</dbReference>
<dbReference type="RefSeq" id="WP_210119937.1">
    <property type="nucleotide sequence ID" value="NZ_CP054142.1"/>
</dbReference>
<dbReference type="Pfam" id="PF00532">
    <property type="entry name" value="Peripla_BP_1"/>
    <property type="match status" value="1"/>
</dbReference>
<sequence length="334" mass="37522">MNRAKDVAQLCGVSISTVSRVLSGKTYVKESTRKRILEAVEKTGYRPNIMAQNLKLGKNSVIAIIVPSIDNLIYPPLVRGIEDVVNEQNYIVTICNTDEDEEKETHFINRFLNRGLAGLIVATLRKKSTQIKKFKDENFPIVLTNRAYDKSFDTVIVDNHQATYKMINVLISGGCKHIAYASADPDLFLYEQRFCGYKDALQDAHIPFKKEYIMEDNGDPNSLYGKTKNLLKNHPEIDAVAASNDFRAFVISQAVTDMGLRIPQDISVTGFDGIEVGKYMTPSLTTVYQPLREMGACAAKRLLEQINHKEQTGSFLPPETIVLPTEIILRQSTR</sequence>
<dbReference type="InterPro" id="IPR000843">
    <property type="entry name" value="HTH_LacI"/>
</dbReference>
<protein>
    <submittedName>
        <fullName evidence="5">LacI family DNA-binding transcriptional regulator</fullName>
    </submittedName>
</protein>
<dbReference type="PANTHER" id="PTHR30146:SF109">
    <property type="entry name" value="HTH-TYPE TRANSCRIPTIONAL REGULATOR GALS"/>
    <property type="match status" value="1"/>
</dbReference>
<reference evidence="5 6" key="1">
    <citation type="journal article" date="2021" name="Microbiol. Resour. Announc.">
        <title>Complete Genome Sequences of Three Human Oral Treponema parvum Isolates.</title>
        <authorList>
            <person name="Zeng H."/>
            <person name="Watt R.M."/>
        </authorList>
    </citation>
    <scope>NUCLEOTIDE SEQUENCE [LARGE SCALE GENOMIC DNA]</scope>
    <source>
        <strain evidence="5 6">ATCC 700770</strain>
    </source>
</reference>
<dbReference type="PANTHER" id="PTHR30146">
    <property type="entry name" value="LACI-RELATED TRANSCRIPTIONAL REPRESSOR"/>
    <property type="match status" value="1"/>
</dbReference>
<dbReference type="InterPro" id="IPR028082">
    <property type="entry name" value="Peripla_BP_I"/>
</dbReference>
<evidence type="ECO:0000256" key="2">
    <source>
        <dbReference type="ARBA" id="ARBA00023125"/>
    </source>
</evidence>
<evidence type="ECO:0000256" key="3">
    <source>
        <dbReference type="ARBA" id="ARBA00023163"/>
    </source>
</evidence>
<dbReference type="GO" id="GO:0003700">
    <property type="term" value="F:DNA-binding transcription factor activity"/>
    <property type="evidence" value="ECO:0007669"/>
    <property type="project" value="TreeGrafter"/>
</dbReference>
<dbReference type="EMBL" id="CP054142">
    <property type="protein sequence ID" value="QTQ13214.1"/>
    <property type="molecule type" value="Genomic_DNA"/>
</dbReference>
<dbReference type="Pfam" id="PF00356">
    <property type="entry name" value="LacI"/>
    <property type="match status" value="1"/>
</dbReference>
<organism evidence="5 6">
    <name type="scientific">Treponema parvum</name>
    <dbReference type="NCBI Taxonomy" id="138851"/>
    <lineage>
        <taxon>Bacteria</taxon>
        <taxon>Pseudomonadati</taxon>
        <taxon>Spirochaetota</taxon>
        <taxon>Spirochaetia</taxon>
        <taxon>Spirochaetales</taxon>
        <taxon>Treponemataceae</taxon>
        <taxon>Treponema</taxon>
    </lineage>
</organism>
<keyword evidence="1" id="KW-0805">Transcription regulation</keyword>
<keyword evidence="3" id="KW-0804">Transcription</keyword>
<dbReference type="Gene3D" id="1.10.260.40">
    <property type="entry name" value="lambda repressor-like DNA-binding domains"/>
    <property type="match status" value="1"/>
</dbReference>
<evidence type="ECO:0000313" key="6">
    <source>
        <dbReference type="Proteomes" id="UP000671908"/>
    </source>
</evidence>
<keyword evidence="2 5" id="KW-0238">DNA-binding</keyword>
<dbReference type="SMART" id="SM00354">
    <property type="entry name" value="HTH_LACI"/>
    <property type="match status" value="1"/>
</dbReference>
<dbReference type="SUPFAM" id="SSF47413">
    <property type="entry name" value="lambda repressor-like DNA-binding domains"/>
    <property type="match status" value="1"/>
</dbReference>
<dbReference type="GO" id="GO:0000976">
    <property type="term" value="F:transcription cis-regulatory region binding"/>
    <property type="evidence" value="ECO:0007669"/>
    <property type="project" value="TreeGrafter"/>
</dbReference>
<dbReference type="KEGG" id="tpav:HRQ91_01395"/>